<feature type="transmembrane region" description="Helical" evidence="5">
    <location>
        <begin position="264"/>
        <end position="282"/>
    </location>
</feature>
<keyword evidence="4 5" id="KW-0472">Membrane</keyword>
<keyword evidence="2 5" id="KW-0812">Transmembrane</keyword>
<proteinExistence type="predicted"/>
<dbReference type="EMBL" id="PDJJ01000001">
    <property type="protein sequence ID" value="PFG41910.1"/>
    <property type="molecule type" value="Genomic_DNA"/>
</dbReference>
<organism evidence="6 7">
    <name type="scientific">Isoptericola jiangsuensis</name>
    <dbReference type="NCBI Taxonomy" id="548579"/>
    <lineage>
        <taxon>Bacteria</taxon>
        <taxon>Bacillati</taxon>
        <taxon>Actinomycetota</taxon>
        <taxon>Actinomycetes</taxon>
        <taxon>Micrococcales</taxon>
        <taxon>Promicromonosporaceae</taxon>
        <taxon>Isoptericola</taxon>
    </lineage>
</organism>
<dbReference type="Proteomes" id="UP000224130">
    <property type="component" value="Unassembled WGS sequence"/>
</dbReference>
<comment type="caution">
    <text evidence="6">The sequence shown here is derived from an EMBL/GenBank/DDBJ whole genome shotgun (WGS) entry which is preliminary data.</text>
</comment>
<dbReference type="RefSeq" id="WP_098462505.1">
    <property type="nucleotide sequence ID" value="NZ_PDJJ01000001.1"/>
</dbReference>
<dbReference type="AlphaFoldDB" id="A0A2A9EUE5"/>
<reference evidence="6 7" key="1">
    <citation type="submission" date="2017-10" db="EMBL/GenBank/DDBJ databases">
        <title>Sequencing the genomes of 1000 actinobacteria strains.</title>
        <authorList>
            <person name="Klenk H.-P."/>
        </authorList>
    </citation>
    <scope>NUCLEOTIDE SEQUENCE [LARGE SCALE GENOMIC DNA]</scope>
    <source>
        <strain evidence="6 7">DSM 21863</strain>
    </source>
</reference>
<feature type="transmembrane region" description="Helical" evidence="5">
    <location>
        <begin position="91"/>
        <end position="115"/>
    </location>
</feature>
<sequence>MSTAGAAADPRGSGRERKGFDRSGVEWVKLELMRVAYATRGGFLARRDPRAVVAWYAVGALAPWFTYDLRVLAVLFVAALGSALAARVGPLLLGLFVLSTVGQVGYLLVLVLLLGGEVGSVVALTQAYLKLGTVSLVSMAAFVSMDPEKVCDALLALRAPTILGFAVSYGYRMVPVLVDEFETIVDGHRLRGAPSRGAGLLGWRAVARVGRIAVQAFYPLVLNTAQRTRTTVEALETRGFTAAMRSGAGRDLRLAHLRWRAGDTLLLAVTVTVVVAAGALATV</sequence>
<comment type="subcellular location">
    <subcellularLocation>
        <location evidence="1">Membrane</location>
        <topology evidence="1">Multi-pass membrane protein</topology>
    </subcellularLocation>
</comment>
<keyword evidence="7" id="KW-1185">Reference proteome</keyword>
<evidence type="ECO:0000256" key="4">
    <source>
        <dbReference type="ARBA" id="ARBA00023136"/>
    </source>
</evidence>
<evidence type="ECO:0000256" key="1">
    <source>
        <dbReference type="ARBA" id="ARBA00004141"/>
    </source>
</evidence>
<dbReference type="Pfam" id="PF02361">
    <property type="entry name" value="CbiQ"/>
    <property type="match status" value="1"/>
</dbReference>
<accession>A0A2A9EUE5</accession>
<dbReference type="OrthoDB" id="2661848at2"/>
<evidence type="ECO:0000256" key="5">
    <source>
        <dbReference type="SAM" id="Phobius"/>
    </source>
</evidence>
<dbReference type="GO" id="GO:0005886">
    <property type="term" value="C:plasma membrane"/>
    <property type="evidence" value="ECO:0007669"/>
    <property type="project" value="UniProtKB-ARBA"/>
</dbReference>
<evidence type="ECO:0000313" key="7">
    <source>
        <dbReference type="Proteomes" id="UP000224130"/>
    </source>
</evidence>
<name>A0A2A9EUE5_9MICO</name>
<dbReference type="InterPro" id="IPR003339">
    <property type="entry name" value="ABC/ECF_trnsptr_transmembrane"/>
</dbReference>
<feature type="transmembrane region" description="Helical" evidence="5">
    <location>
        <begin position="127"/>
        <end position="145"/>
    </location>
</feature>
<dbReference type="CDD" id="cd16914">
    <property type="entry name" value="EcfT"/>
    <property type="match status" value="1"/>
</dbReference>
<gene>
    <name evidence="6" type="ORF">ATJ88_0559</name>
</gene>
<evidence type="ECO:0000256" key="3">
    <source>
        <dbReference type="ARBA" id="ARBA00022989"/>
    </source>
</evidence>
<feature type="transmembrane region" description="Helical" evidence="5">
    <location>
        <begin position="53"/>
        <end position="79"/>
    </location>
</feature>
<evidence type="ECO:0000256" key="2">
    <source>
        <dbReference type="ARBA" id="ARBA00022692"/>
    </source>
</evidence>
<protein>
    <submittedName>
        <fullName evidence="6">Energy-coupling factor transport system permease protein</fullName>
    </submittedName>
</protein>
<keyword evidence="3 5" id="KW-1133">Transmembrane helix</keyword>
<evidence type="ECO:0000313" key="6">
    <source>
        <dbReference type="EMBL" id="PFG41910.1"/>
    </source>
</evidence>